<dbReference type="EMBL" id="CAADFE010000037">
    <property type="protein sequence ID" value="VFJ72786.1"/>
    <property type="molecule type" value="Genomic_DNA"/>
</dbReference>
<protein>
    <submittedName>
        <fullName evidence="1">Uncharacterized protein</fullName>
    </submittedName>
</protein>
<name>A0A450TUU8_9GAMM</name>
<accession>A0A450TUU8</accession>
<organism evidence="1">
    <name type="scientific">Candidatus Kentrum sp. FW</name>
    <dbReference type="NCBI Taxonomy" id="2126338"/>
    <lineage>
        <taxon>Bacteria</taxon>
        <taxon>Pseudomonadati</taxon>
        <taxon>Pseudomonadota</taxon>
        <taxon>Gammaproteobacteria</taxon>
        <taxon>Candidatus Kentrum</taxon>
    </lineage>
</organism>
<proteinExistence type="predicted"/>
<reference evidence="1" key="1">
    <citation type="submission" date="2019-02" db="EMBL/GenBank/DDBJ databases">
        <authorList>
            <person name="Gruber-Vodicka R. H."/>
            <person name="Seah K. B. B."/>
        </authorList>
    </citation>
    <scope>NUCLEOTIDE SEQUENCE</scope>
    <source>
        <strain evidence="1">BECK_BZ131</strain>
    </source>
</reference>
<gene>
    <name evidence="1" type="ORF">BECKFW1821C_GA0114237_103723</name>
</gene>
<evidence type="ECO:0000313" key="1">
    <source>
        <dbReference type="EMBL" id="VFJ72786.1"/>
    </source>
</evidence>
<dbReference type="AlphaFoldDB" id="A0A450TUU8"/>
<sequence>MGQAAFEFTQPLGVDESLEDTPDLELSFLSGEPLEKTYLDDLVDMAVQAVHHFCLVGAPREKKFHHIGNPVLV</sequence>